<dbReference type="InterPro" id="IPR019874">
    <property type="entry name" value="RF_methyltr_PrmC"/>
</dbReference>
<keyword evidence="9" id="KW-1185">Reference proteome</keyword>
<dbReference type="Pfam" id="PF17827">
    <property type="entry name" value="PrmC_N"/>
    <property type="match status" value="1"/>
</dbReference>
<evidence type="ECO:0000256" key="1">
    <source>
        <dbReference type="ARBA" id="ARBA00022603"/>
    </source>
</evidence>
<comment type="function">
    <text evidence="5">Methylates the class 1 translation termination release factors RF1/PrfA and RF2/PrfB on the glutamine residue of the universally conserved GGQ motif.</text>
</comment>
<evidence type="ECO:0000256" key="2">
    <source>
        <dbReference type="ARBA" id="ARBA00022679"/>
    </source>
</evidence>
<dbReference type="InterPro" id="IPR029063">
    <property type="entry name" value="SAM-dependent_MTases_sf"/>
</dbReference>
<dbReference type="CDD" id="cd02440">
    <property type="entry name" value="AdoMet_MTases"/>
    <property type="match status" value="1"/>
</dbReference>
<dbReference type="InterPro" id="IPR040758">
    <property type="entry name" value="PrmC_N"/>
</dbReference>
<sequence>MKIASALRGATQRLGEVSDTARLDAEYLMAHAVGVTRSDLLLNHQGDAVPGEFADLVARRLHHEPLAYITGGQEFFGRGFIVTPDVLIPRSDSEQVVEAALAEMGEGARVLDLGTGSGALLVTLLAEHPDATGTGIDASLAALPVAAANAARNGVADRACLLKADWREPGWTDDLGQFDLVIANPPYVEDNAALDASVRKFEPRAALYSGPEGLDDYRAIIPQLSSLLSSDGVAVLEIGYRQADAVGTIAEENGFESRLRHDLADRPRALILRKGVGKGRIRG</sequence>
<evidence type="ECO:0000259" key="7">
    <source>
        <dbReference type="Pfam" id="PF17827"/>
    </source>
</evidence>
<comment type="catalytic activity">
    <reaction evidence="4 5">
        <text>L-glutaminyl-[peptide chain release factor] + S-adenosyl-L-methionine = N(5)-methyl-L-glutaminyl-[peptide chain release factor] + S-adenosyl-L-homocysteine + H(+)</text>
        <dbReference type="Rhea" id="RHEA:42896"/>
        <dbReference type="Rhea" id="RHEA-COMP:10271"/>
        <dbReference type="Rhea" id="RHEA-COMP:10272"/>
        <dbReference type="ChEBI" id="CHEBI:15378"/>
        <dbReference type="ChEBI" id="CHEBI:30011"/>
        <dbReference type="ChEBI" id="CHEBI:57856"/>
        <dbReference type="ChEBI" id="CHEBI:59789"/>
        <dbReference type="ChEBI" id="CHEBI:61891"/>
        <dbReference type="EC" id="2.1.1.297"/>
    </reaction>
</comment>
<dbReference type="Gene3D" id="1.10.8.10">
    <property type="entry name" value="DNA helicase RuvA subunit, C-terminal domain"/>
    <property type="match status" value="1"/>
</dbReference>
<dbReference type="InterPro" id="IPR004556">
    <property type="entry name" value="HemK-like"/>
</dbReference>
<keyword evidence="2 5" id="KW-0808">Transferase</keyword>
<dbReference type="PANTHER" id="PTHR18895">
    <property type="entry name" value="HEMK METHYLTRANSFERASE"/>
    <property type="match status" value="1"/>
</dbReference>
<evidence type="ECO:0000256" key="3">
    <source>
        <dbReference type="ARBA" id="ARBA00022691"/>
    </source>
</evidence>
<dbReference type="InterPro" id="IPR050320">
    <property type="entry name" value="N5-glutamine_MTase"/>
</dbReference>
<dbReference type="Pfam" id="PF05175">
    <property type="entry name" value="MTS"/>
    <property type="match status" value="1"/>
</dbReference>
<dbReference type="AlphaFoldDB" id="Q2N5U5"/>
<protein>
    <recommendedName>
        <fullName evidence="5">Release factor glutamine methyltransferase</fullName>
        <shortName evidence="5">RF MTase</shortName>
        <ecNumber evidence="5">2.1.1.297</ecNumber>
    </recommendedName>
    <alternativeName>
        <fullName evidence="5">N5-glutamine methyltransferase PrmC</fullName>
    </alternativeName>
    <alternativeName>
        <fullName evidence="5">Protein-(glutamine-N5) MTase PrmC</fullName>
    </alternativeName>
    <alternativeName>
        <fullName evidence="5">Protein-glutamine N-methyltransferase PrmC</fullName>
    </alternativeName>
</protein>
<feature type="binding site" evidence="5">
    <location>
        <begin position="114"/>
        <end position="118"/>
    </location>
    <ligand>
        <name>S-adenosyl-L-methionine</name>
        <dbReference type="ChEBI" id="CHEBI:59789"/>
    </ligand>
</feature>
<evidence type="ECO:0000256" key="4">
    <source>
        <dbReference type="ARBA" id="ARBA00048391"/>
    </source>
</evidence>
<evidence type="ECO:0000259" key="6">
    <source>
        <dbReference type="Pfam" id="PF05175"/>
    </source>
</evidence>
<dbReference type="Proteomes" id="UP000008808">
    <property type="component" value="Chromosome"/>
</dbReference>
<reference evidence="9" key="1">
    <citation type="journal article" date="2009" name="J. Bacteriol.">
        <title>Complete genome sequence of Erythrobacter litoralis HTCC2594.</title>
        <authorList>
            <person name="Oh H.M."/>
            <person name="Giovannoni S.J."/>
            <person name="Ferriera S."/>
            <person name="Johnson J."/>
            <person name="Cho J.C."/>
        </authorList>
    </citation>
    <scope>NUCLEOTIDE SEQUENCE [LARGE SCALE GENOMIC DNA]</scope>
    <source>
        <strain evidence="9">HTCC2594</strain>
    </source>
</reference>
<dbReference type="GO" id="GO:0102559">
    <property type="term" value="F:peptide chain release factor N(5)-glutamine methyltransferase activity"/>
    <property type="evidence" value="ECO:0007669"/>
    <property type="project" value="UniProtKB-EC"/>
</dbReference>
<feature type="binding site" evidence="5">
    <location>
        <position position="184"/>
    </location>
    <ligand>
        <name>S-adenosyl-L-methionine</name>
        <dbReference type="ChEBI" id="CHEBI:59789"/>
    </ligand>
</feature>
<dbReference type="PANTHER" id="PTHR18895:SF74">
    <property type="entry name" value="MTRF1L RELEASE FACTOR GLUTAMINE METHYLTRANSFERASE"/>
    <property type="match status" value="1"/>
</dbReference>
<comment type="similarity">
    <text evidence="5">Belongs to the protein N5-glutamine methyltransferase family. PrmC subfamily.</text>
</comment>
<dbReference type="STRING" id="314225.ELI_14270"/>
<evidence type="ECO:0000313" key="8">
    <source>
        <dbReference type="EMBL" id="ABC64946.1"/>
    </source>
</evidence>
<dbReference type="EC" id="2.1.1.297" evidence="5"/>
<feature type="domain" description="Release factor glutamine methyltransferase N-terminal" evidence="7">
    <location>
        <begin position="6"/>
        <end position="71"/>
    </location>
</feature>
<dbReference type="GO" id="GO:0003676">
    <property type="term" value="F:nucleic acid binding"/>
    <property type="evidence" value="ECO:0007669"/>
    <property type="project" value="InterPro"/>
</dbReference>
<dbReference type="OrthoDB" id="9800643at2"/>
<feature type="domain" description="Methyltransferase small" evidence="6">
    <location>
        <begin position="106"/>
        <end position="201"/>
    </location>
</feature>
<dbReference type="Gene3D" id="3.40.50.150">
    <property type="entry name" value="Vaccinia Virus protein VP39"/>
    <property type="match status" value="1"/>
</dbReference>
<keyword evidence="3 5" id="KW-0949">S-adenosyl-L-methionine</keyword>
<dbReference type="NCBIfam" id="TIGR03534">
    <property type="entry name" value="RF_mod_PrmC"/>
    <property type="match status" value="1"/>
</dbReference>
<name>Q2N5U5_ERYLH</name>
<dbReference type="HAMAP" id="MF_02126">
    <property type="entry name" value="RF_methyltr_PrmC"/>
    <property type="match status" value="1"/>
</dbReference>
<dbReference type="EMBL" id="CP000157">
    <property type="protein sequence ID" value="ABC64946.1"/>
    <property type="molecule type" value="Genomic_DNA"/>
</dbReference>
<dbReference type="KEGG" id="eli:ELI_14270"/>
<dbReference type="PROSITE" id="PS00092">
    <property type="entry name" value="N6_MTASE"/>
    <property type="match status" value="1"/>
</dbReference>
<feature type="binding site" evidence="5">
    <location>
        <position position="166"/>
    </location>
    <ligand>
        <name>S-adenosyl-L-methionine</name>
        <dbReference type="ChEBI" id="CHEBI:59789"/>
    </ligand>
</feature>
<organism evidence="8 9">
    <name type="scientific">Erythrobacter litoralis (strain HTCC2594)</name>
    <dbReference type="NCBI Taxonomy" id="314225"/>
    <lineage>
        <taxon>Bacteria</taxon>
        <taxon>Pseudomonadati</taxon>
        <taxon>Pseudomonadota</taxon>
        <taxon>Alphaproteobacteria</taxon>
        <taxon>Sphingomonadales</taxon>
        <taxon>Erythrobacteraceae</taxon>
        <taxon>Erythrobacter/Porphyrobacter group</taxon>
        <taxon>Erythrobacter</taxon>
    </lineage>
</organism>
<dbReference type="GO" id="GO:0032259">
    <property type="term" value="P:methylation"/>
    <property type="evidence" value="ECO:0007669"/>
    <property type="project" value="UniProtKB-KW"/>
</dbReference>
<dbReference type="InterPro" id="IPR002052">
    <property type="entry name" value="DNA_methylase_N6_adenine_CS"/>
</dbReference>
<evidence type="ECO:0000256" key="5">
    <source>
        <dbReference type="HAMAP-Rule" id="MF_02126"/>
    </source>
</evidence>
<evidence type="ECO:0000313" key="9">
    <source>
        <dbReference type="Proteomes" id="UP000008808"/>
    </source>
</evidence>
<dbReference type="RefSeq" id="WP_011415768.1">
    <property type="nucleotide sequence ID" value="NC_007722.1"/>
</dbReference>
<dbReference type="SUPFAM" id="SSF53335">
    <property type="entry name" value="S-adenosyl-L-methionine-dependent methyltransferases"/>
    <property type="match status" value="1"/>
</dbReference>
<accession>Q2N5U5</accession>
<keyword evidence="1 5" id="KW-0489">Methyltransferase</keyword>
<dbReference type="HOGENOM" id="CLU_018398_3_1_5"/>
<gene>
    <name evidence="5" type="primary">prmC</name>
    <name evidence="8" type="ordered locus">ELI_14270</name>
</gene>
<dbReference type="NCBIfam" id="TIGR00536">
    <property type="entry name" value="hemK_fam"/>
    <property type="match status" value="1"/>
</dbReference>
<dbReference type="InterPro" id="IPR007848">
    <property type="entry name" value="Small_mtfrase_dom"/>
</dbReference>
<feature type="binding site" evidence="5">
    <location>
        <position position="137"/>
    </location>
    <ligand>
        <name>S-adenosyl-L-methionine</name>
        <dbReference type="ChEBI" id="CHEBI:59789"/>
    </ligand>
</feature>
<feature type="binding site" evidence="5">
    <location>
        <begin position="184"/>
        <end position="187"/>
    </location>
    <ligand>
        <name>substrate</name>
    </ligand>
</feature>
<dbReference type="eggNOG" id="COG2890">
    <property type="taxonomic scope" value="Bacteria"/>
</dbReference>
<proteinExistence type="inferred from homology"/>